<accession>A0ABT9TLR1</accession>
<feature type="compositionally biased region" description="Polar residues" evidence="1">
    <location>
        <begin position="1"/>
        <end position="23"/>
    </location>
</feature>
<feature type="compositionally biased region" description="Basic and acidic residues" evidence="1">
    <location>
        <begin position="52"/>
        <end position="64"/>
    </location>
</feature>
<name>A0ABT9TLR1_PAENI</name>
<comment type="caution">
    <text evidence="2">The sequence shown here is derived from an EMBL/GenBank/DDBJ whole genome shotgun (WGS) entry which is preliminary data.</text>
</comment>
<organism evidence="2 3">
    <name type="scientific">Paenarthrobacter nicotinovorans</name>
    <name type="common">Arthrobacter nicotinovorans</name>
    <dbReference type="NCBI Taxonomy" id="29320"/>
    <lineage>
        <taxon>Bacteria</taxon>
        <taxon>Bacillati</taxon>
        <taxon>Actinomycetota</taxon>
        <taxon>Actinomycetes</taxon>
        <taxon>Micrococcales</taxon>
        <taxon>Micrococcaceae</taxon>
        <taxon>Paenarthrobacter</taxon>
    </lineage>
</organism>
<dbReference type="EMBL" id="JAUSSW010000004">
    <property type="protein sequence ID" value="MDQ0102330.1"/>
    <property type="molecule type" value="Genomic_DNA"/>
</dbReference>
<proteinExistence type="predicted"/>
<keyword evidence="3" id="KW-1185">Reference proteome</keyword>
<evidence type="ECO:0000256" key="1">
    <source>
        <dbReference type="SAM" id="MobiDB-lite"/>
    </source>
</evidence>
<gene>
    <name evidence="2" type="ORF">J2T10_001976</name>
</gene>
<evidence type="ECO:0000313" key="3">
    <source>
        <dbReference type="Proteomes" id="UP001244563"/>
    </source>
</evidence>
<evidence type="ECO:0000313" key="2">
    <source>
        <dbReference type="EMBL" id="MDQ0102330.1"/>
    </source>
</evidence>
<sequence>MDVSASSSLLKTPTSQLAVNGGSQHPDKRKAGGHGPTLADEVEHLLPTPAARDWRSAGLEESHHARTQAQPLSEIRHLLPTPQANDAQKGKTAEQVYAMRANGHGVANLNEVAENELSLLQTPSVADALGGHERRGGKRSAELLLNGQVKALHGASMSQPSVDGSEPLDDQLPGQLNLLDAIADTA</sequence>
<reference evidence="2 3" key="1">
    <citation type="submission" date="2023-07" db="EMBL/GenBank/DDBJ databases">
        <title>Sorghum-associated microbial communities from plants grown in Nebraska, USA.</title>
        <authorList>
            <person name="Schachtman D."/>
        </authorList>
    </citation>
    <scope>NUCLEOTIDE SEQUENCE [LARGE SCALE GENOMIC DNA]</scope>
    <source>
        <strain evidence="2 3">CC523</strain>
    </source>
</reference>
<dbReference type="Proteomes" id="UP001244563">
    <property type="component" value="Unassembled WGS sequence"/>
</dbReference>
<protein>
    <submittedName>
        <fullName evidence="2">Uncharacterized protein</fullName>
    </submittedName>
</protein>
<dbReference type="RefSeq" id="WP_306877983.1">
    <property type="nucleotide sequence ID" value="NZ_JAUSSW010000004.1"/>
</dbReference>
<feature type="region of interest" description="Disordered" evidence="1">
    <location>
        <begin position="1"/>
        <end position="72"/>
    </location>
</feature>